<keyword evidence="3" id="KW-1185">Reference proteome</keyword>
<dbReference type="EMBL" id="FOQH01000003">
    <property type="protein sequence ID" value="SFH97189.1"/>
    <property type="molecule type" value="Genomic_DNA"/>
</dbReference>
<sequence>MARREIDGDGAGPQAHGAGPHAGQSRAAQDAAGDAPGRAAARYLDAWDANQSEVSRLGPQVLPGVPGFGR</sequence>
<feature type="compositionally biased region" description="Low complexity" evidence="1">
    <location>
        <begin position="12"/>
        <end position="37"/>
    </location>
</feature>
<organism evidence="2 3">
    <name type="scientific">Albimonas pacifica</name>
    <dbReference type="NCBI Taxonomy" id="1114924"/>
    <lineage>
        <taxon>Bacteria</taxon>
        <taxon>Pseudomonadati</taxon>
        <taxon>Pseudomonadota</taxon>
        <taxon>Alphaproteobacteria</taxon>
        <taxon>Rhodobacterales</taxon>
        <taxon>Paracoccaceae</taxon>
        <taxon>Albimonas</taxon>
    </lineage>
</organism>
<accession>A0A1I3EE47</accession>
<proteinExistence type="predicted"/>
<feature type="region of interest" description="Disordered" evidence="1">
    <location>
        <begin position="1"/>
        <end position="37"/>
    </location>
</feature>
<evidence type="ECO:0000256" key="1">
    <source>
        <dbReference type="SAM" id="MobiDB-lite"/>
    </source>
</evidence>
<dbReference type="AlphaFoldDB" id="A0A1I3EE47"/>
<dbReference type="RefSeq" id="WP_092859101.1">
    <property type="nucleotide sequence ID" value="NZ_FOQH01000003.1"/>
</dbReference>
<dbReference type="Proteomes" id="UP000199377">
    <property type="component" value="Unassembled WGS sequence"/>
</dbReference>
<evidence type="ECO:0000313" key="3">
    <source>
        <dbReference type="Proteomes" id="UP000199377"/>
    </source>
</evidence>
<reference evidence="2 3" key="1">
    <citation type="submission" date="2016-10" db="EMBL/GenBank/DDBJ databases">
        <authorList>
            <person name="de Groot N.N."/>
        </authorList>
    </citation>
    <scope>NUCLEOTIDE SEQUENCE [LARGE SCALE GENOMIC DNA]</scope>
    <source>
        <strain evidence="2 3">CGMCC 1.11030</strain>
    </source>
</reference>
<name>A0A1I3EE47_9RHOB</name>
<evidence type="ECO:0000313" key="2">
    <source>
        <dbReference type="EMBL" id="SFH97189.1"/>
    </source>
</evidence>
<protein>
    <submittedName>
        <fullName evidence="2">Uncharacterized protein</fullName>
    </submittedName>
</protein>
<gene>
    <name evidence="2" type="ORF">SAMN05216258_103322</name>
</gene>